<dbReference type="AlphaFoldDB" id="A0A0G1JKT3"/>
<feature type="region of interest" description="Disordered" evidence="1">
    <location>
        <begin position="1"/>
        <end position="29"/>
    </location>
</feature>
<dbReference type="Proteomes" id="UP000034154">
    <property type="component" value="Unassembled WGS sequence"/>
</dbReference>
<organism evidence="2 3">
    <name type="scientific">Candidatus Uhrbacteria bacterium GW2011_GWF2_44_350</name>
    <dbReference type="NCBI Taxonomy" id="1619000"/>
    <lineage>
        <taxon>Bacteria</taxon>
        <taxon>Candidatus Uhriibacteriota</taxon>
    </lineage>
</organism>
<reference evidence="2 3" key="1">
    <citation type="journal article" date="2015" name="Nature">
        <title>rRNA introns, odd ribosomes, and small enigmatic genomes across a large radiation of phyla.</title>
        <authorList>
            <person name="Brown C.T."/>
            <person name="Hug L.A."/>
            <person name="Thomas B.C."/>
            <person name="Sharon I."/>
            <person name="Castelle C.J."/>
            <person name="Singh A."/>
            <person name="Wilkins M.J."/>
            <person name="Williams K.H."/>
            <person name="Banfield J.F."/>
        </authorList>
    </citation>
    <scope>NUCLEOTIDE SEQUENCE [LARGE SCALE GENOMIC DNA]</scope>
</reference>
<name>A0A0G1JKT3_9BACT</name>
<accession>A0A0G1JKT3</accession>
<sequence length="246" mass="28643">MGIGRREEKPFTPERFKHPDPDNKGIPDAEFSRREKAAQGFEKRVLAVDPKAFEKEQAEKRRGQERDMEIRIRSQKPLSEFLKGLLDKEDEKGKMDEAMDAVGEEFFGIHDQTTIAELKSIVEQRLLRLEAEKKSNSQRLYEKLPDFDYSKEREADYEERKELAKERTTKEESREEDVRNIDRILSNGIVATESARFLLSTVLDADKSIKDCKAELDKSIELRQFYQEKRAEEIQEAASKAKKNAV</sequence>
<dbReference type="EMBL" id="LCJB01000003">
    <property type="protein sequence ID" value="KKT71990.1"/>
    <property type="molecule type" value="Genomic_DNA"/>
</dbReference>
<evidence type="ECO:0000313" key="3">
    <source>
        <dbReference type="Proteomes" id="UP000034154"/>
    </source>
</evidence>
<protein>
    <submittedName>
        <fullName evidence="2">Penicillin amidase family protein</fullName>
    </submittedName>
</protein>
<evidence type="ECO:0000313" key="2">
    <source>
        <dbReference type="EMBL" id="KKT71990.1"/>
    </source>
</evidence>
<gene>
    <name evidence="2" type="ORF">UW63_C0003G0007</name>
</gene>
<proteinExistence type="predicted"/>
<feature type="region of interest" description="Disordered" evidence="1">
    <location>
        <begin position="152"/>
        <end position="175"/>
    </location>
</feature>
<evidence type="ECO:0000256" key="1">
    <source>
        <dbReference type="SAM" id="MobiDB-lite"/>
    </source>
</evidence>
<comment type="caution">
    <text evidence="2">The sequence shown here is derived from an EMBL/GenBank/DDBJ whole genome shotgun (WGS) entry which is preliminary data.</text>
</comment>